<reference evidence="1 2" key="1">
    <citation type="submission" date="2017-01" db="EMBL/GenBank/DDBJ databases">
        <title>Complete genome of Tateyamaria omphalii DOK1-4 isolated from seawater in Dokdo.</title>
        <authorList>
            <person name="Kim J.H."/>
            <person name="Chi W.-J."/>
        </authorList>
    </citation>
    <scope>NUCLEOTIDE SEQUENCE [LARGE SCALE GENOMIC DNA]</scope>
    <source>
        <strain evidence="1 2">DOK1-4</strain>
    </source>
</reference>
<protein>
    <submittedName>
        <fullName evidence="1">Thiol-disulfide oxidoreductase</fullName>
    </submittedName>
</protein>
<dbReference type="EMBL" id="CP019312">
    <property type="protein sequence ID" value="APX10481.1"/>
    <property type="molecule type" value="Genomic_DNA"/>
</dbReference>
<sequence>MTDNTRVLYNADCPVCNFEISHYAKYSGDLALPIRFEDLNQAEMADWDMDRDAAARRLYVLKDGQMYSGIPAFIVLWQDMPRYRWLARLVAFPGVHWVACKTYDHVLAPLIYRWHLRRQRAATSTTS</sequence>
<keyword evidence="2" id="KW-1185">Reference proteome</keyword>
<dbReference type="KEGG" id="tom:BWR18_01250"/>
<dbReference type="AlphaFoldDB" id="A0A1P8MR10"/>
<dbReference type="Proteomes" id="UP000186336">
    <property type="component" value="Chromosome"/>
</dbReference>
<dbReference type="GO" id="GO:0015035">
    <property type="term" value="F:protein-disulfide reductase activity"/>
    <property type="evidence" value="ECO:0007669"/>
    <property type="project" value="InterPro"/>
</dbReference>
<gene>
    <name evidence="1" type="ORF">BWR18_01250</name>
</gene>
<evidence type="ECO:0000313" key="2">
    <source>
        <dbReference type="Proteomes" id="UP000186336"/>
    </source>
</evidence>
<dbReference type="STRING" id="299262.BWR18_01250"/>
<dbReference type="Pfam" id="PF04134">
    <property type="entry name" value="DCC1-like"/>
    <property type="match status" value="1"/>
</dbReference>
<accession>A0A1P8MR10</accession>
<organism evidence="1 2">
    <name type="scientific">Tateyamaria omphalii</name>
    <dbReference type="NCBI Taxonomy" id="299262"/>
    <lineage>
        <taxon>Bacteria</taxon>
        <taxon>Pseudomonadati</taxon>
        <taxon>Pseudomonadota</taxon>
        <taxon>Alphaproteobacteria</taxon>
        <taxon>Rhodobacterales</taxon>
        <taxon>Roseobacteraceae</taxon>
        <taxon>Tateyamaria</taxon>
    </lineage>
</organism>
<name>A0A1P8MR10_9RHOB</name>
<proteinExistence type="predicted"/>
<dbReference type="OrthoDB" id="9801773at2"/>
<dbReference type="RefSeq" id="WP_076626349.1">
    <property type="nucleotide sequence ID" value="NZ_CP019312.1"/>
</dbReference>
<evidence type="ECO:0000313" key="1">
    <source>
        <dbReference type="EMBL" id="APX10481.1"/>
    </source>
</evidence>
<dbReference type="InterPro" id="IPR007263">
    <property type="entry name" value="DCC1-like"/>
</dbReference>